<dbReference type="PANTHER" id="PTHR40252">
    <property type="entry name" value="BLR0328 PROTEIN"/>
    <property type="match status" value="1"/>
</dbReference>
<sequence length="380" mass="42735">MVVEQFKFNEINDIDKLSEMCTLVESNLILMFGSKEFICNKDIFDKIRGYYKTAYIIGCSTAGEVYNDQVNDNVLTVTAIKFKRTEVKFFQSKIFDSKQCYKQGIKIANSIPKENLSHLFVLSEGMNINGSKFIEGLVDGLPEEVKITGGLAADDDRYFETFVIANDYAEENSVAVIAFYGENIKIGYGSVGGWNTFGIERKITKANENILYELDGKPALDLYVEYLGEYAKDLPASGLFFPLNIRSDDNKFNVVRTVSSINEKERSLKYVGEIPKGYHARLMRANFNNLINGAAKAAENCIKSISYNKPQLGIIVSCCGRKFVLNQMCDEEIEVVRNIFGKDVVLTGFYSYGEIAPSNKDSVTEFHNQTMTITLIGEEE</sequence>
<keyword evidence="4" id="KW-1185">Reference proteome</keyword>
<gene>
    <name evidence="3" type="ORF">Cspa_c24430</name>
</gene>
<dbReference type="STRING" id="36745.CLSAP_22580"/>
<organism evidence="3 4">
    <name type="scientific">Clostridium saccharoperbutylacetonicum N1-4(HMT)</name>
    <dbReference type="NCBI Taxonomy" id="931276"/>
    <lineage>
        <taxon>Bacteria</taxon>
        <taxon>Bacillati</taxon>
        <taxon>Bacillota</taxon>
        <taxon>Clostridia</taxon>
        <taxon>Eubacteriales</taxon>
        <taxon>Clostridiaceae</taxon>
        <taxon>Clostridium</taxon>
    </lineage>
</organism>
<dbReference type="Pfam" id="PF08495">
    <property type="entry name" value="FIST"/>
    <property type="match status" value="1"/>
</dbReference>
<evidence type="ECO:0000313" key="3">
    <source>
        <dbReference type="EMBL" id="AGF56208.1"/>
    </source>
</evidence>
<evidence type="ECO:0000313" key="4">
    <source>
        <dbReference type="Proteomes" id="UP000011728"/>
    </source>
</evidence>
<dbReference type="InterPro" id="IPR019494">
    <property type="entry name" value="FIST_C"/>
</dbReference>
<dbReference type="EMBL" id="CP004121">
    <property type="protein sequence ID" value="AGF56208.1"/>
    <property type="molecule type" value="Genomic_DNA"/>
</dbReference>
<dbReference type="eggNOG" id="COG3287">
    <property type="taxonomic scope" value="Bacteria"/>
</dbReference>
<evidence type="ECO:0008006" key="5">
    <source>
        <dbReference type="Google" id="ProtNLM"/>
    </source>
</evidence>
<dbReference type="PANTHER" id="PTHR40252:SF2">
    <property type="entry name" value="BLR0328 PROTEIN"/>
    <property type="match status" value="1"/>
</dbReference>
<dbReference type="SMART" id="SM01204">
    <property type="entry name" value="FIST_C"/>
    <property type="match status" value="1"/>
</dbReference>
<dbReference type="HOGENOM" id="CLU_052774_2_0_9"/>
<dbReference type="AlphaFoldDB" id="M1MIQ5"/>
<evidence type="ECO:0000259" key="1">
    <source>
        <dbReference type="SMART" id="SM00897"/>
    </source>
</evidence>
<dbReference type="Pfam" id="PF10442">
    <property type="entry name" value="FIST_C"/>
    <property type="match status" value="1"/>
</dbReference>
<evidence type="ECO:0000259" key="2">
    <source>
        <dbReference type="SMART" id="SM01204"/>
    </source>
</evidence>
<dbReference type="InterPro" id="IPR013702">
    <property type="entry name" value="FIST_domain_N"/>
</dbReference>
<protein>
    <recommendedName>
        <fullName evidence="5">FIST domain-containing protein</fullName>
    </recommendedName>
</protein>
<dbReference type="Proteomes" id="UP000011728">
    <property type="component" value="Chromosome"/>
</dbReference>
<dbReference type="KEGG" id="csr:Cspa_c24430"/>
<accession>M1MIQ5</accession>
<dbReference type="SMART" id="SM00897">
    <property type="entry name" value="FIST"/>
    <property type="match status" value="1"/>
</dbReference>
<name>M1MIQ5_9CLOT</name>
<dbReference type="RefSeq" id="WP_015392527.1">
    <property type="nucleotide sequence ID" value="NC_020291.1"/>
</dbReference>
<feature type="domain" description="FIST" evidence="1">
    <location>
        <begin position="25"/>
        <end position="218"/>
    </location>
</feature>
<dbReference type="PATRIC" id="fig|931276.5.peg.2448"/>
<feature type="domain" description="FIST C-domain" evidence="2">
    <location>
        <begin position="219"/>
        <end position="358"/>
    </location>
</feature>
<proteinExistence type="predicted"/>
<dbReference type="OrthoDB" id="9807794at2"/>
<reference evidence="3 4" key="1">
    <citation type="submission" date="2013-02" db="EMBL/GenBank/DDBJ databases">
        <title>Genome sequence of Clostridium saccharoperbutylacetonicum N1-4(HMT).</title>
        <authorList>
            <person name="Poehlein A."/>
            <person name="Daniel R."/>
        </authorList>
    </citation>
    <scope>NUCLEOTIDE SEQUENCE [LARGE SCALE GENOMIC DNA]</scope>
    <source>
        <strain evidence="4">N1-4(HMT)</strain>
    </source>
</reference>